<evidence type="ECO:0000256" key="1">
    <source>
        <dbReference type="ARBA" id="ARBA00005384"/>
    </source>
</evidence>
<keyword evidence="8" id="KW-1185">Reference proteome</keyword>
<protein>
    <submittedName>
        <fullName evidence="7">PLP-dependent aminotransferase family protein</fullName>
    </submittedName>
</protein>
<comment type="caution">
    <text evidence="7">The sequence shown here is derived from an EMBL/GenBank/DDBJ whole genome shotgun (WGS) entry which is preliminary data.</text>
</comment>
<gene>
    <name evidence="7" type="ORF">LPW36_02300</name>
</gene>
<dbReference type="GO" id="GO:0008483">
    <property type="term" value="F:transaminase activity"/>
    <property type="evidence" value="ECO:0007669"/>
    <property type="project" value="UniProtKB-KW"/>
</dbReference>
<feature type="domain" description="HTH gntR-type" evidence="6">
    <location>
        <begin position="7"/>
        <end position="75"/>
    </location>
</feature>
<dbReference type="Proteomes" id="UP001139171">
    <property type="component" value="Unassembled WGS sequence"/>
</dbReference>
<evidence type="ECO:0000313" key="7">
    <source>
        <dbReference type="EMBL" id="MCD1124871.1"/>
    </source>
</evidence>
<dbReference type="Pfam" id="PF00155">
    <property type="entry name" value="Aminotran_1_2"/>
    <property type="match status" value="1"/>
</dbReference>
<dbReference type="GO" id="GO:0030170">
    <property type="term" value="F:pyridoxal phosphate binding"/>
    <property type="evidence" value="ECO:0007669"/>
    <property type="project" value="InterPro"/>
</dbReference>
<organism evidence="7 8">
    <name type="scientific">Limnobaculum eriocheiris</name>
    <dbReference type="NCBI Taxonomy" id="2897391"/>
    <lineage>
        <taxon>Bacteria</taxon>
        <taxon>Pseudomonadati</taxon>
        <taxon>Pseudomonadota</taxon>
        <taxon>Gammaproteobacteria</taxon>
        <taxon>Enterobacterales</taxon>
        <taxon>Budviciaceae</taxon>
        <taxon>Limnobaculum</taxon>
    </lineage>
</organism>
<evidence type="ECO:0000313" key="8">
    <source>
        <dbReference type="Proteomes" id="UP001139171"/>
    </source>
</evidence>
<dbReference type="RefSeq" id="WP_230607888.1">
    <property type="nucleotide sequence ID" value="NZ_JAJNAG010000003.1"/>
</dbReference>
<dbReference type="InterPro" id="IPR015421">
    <property type="entry name" value="PyrdxlP-dep_Trfase_major"/>
</dbReference>
<dbReference type="Gene3D" id="3.40.640.10">
    <property type="entry name" value="Type I PLP-dependent aspartate aminotransferase-like (Major domain)"/>
    <property type="match status" value="1"/>
</dbReference>
<dbReference type="Gene3D" id="1.10.10.10">
    <property type="entry name" value="Winged helix-like DNA-binding domain superfamily/Winged helix DNA-binding domain"/>
    <property type="match status" value="1"/>
</dbReference>
<dbReference type="InterPro" id="IPR000524">
    <property type="entry name" value="Tscrpt_reg_HTH_GntR"/>
</dbReference>
<dbReference type="InterPro" id="IPR015422">
    <property type="entry name" value="PyrdxlP-dep_Trfase_small"/>
</dbReference>
<evidence type="ECO:0000256" key="5">
    <source>
        <dbReference type="ARBA" id="ARBA00023163"/>
    </source>
</evidence>
<keyword evidence="3" id="KW-0805">Transcription regulation</keyword>
<dbReference type="PROSITE" id="PS50949">
    <property type="entry name" value="HTH_GNTR"/>
    <property type="match status" value="1"/>
</dbReference>
<dbReference type="EMBL" id="JAJNAG010000003">
    <property type="protein sequence ID" value="MCD1124871.1"/>
    <property type="molecule type" value="Genomic_DNA"/>
</dbReference>
<dbReference type="GO" id="GO:0003677">
    <property type="term" value="F:DNA binding"/>
    <property type="evidence" value="ECO:0007669"/>
    <property type="project" value="UniProtKB-KW"/>
</dbReference>
<dbReference type="InterPro" id="IPR015424">
    <property type="entry name" value="PyrdxlP-dep_Trfase"/>
</dbReference>
<evidence type="ECO:0000256" key="3">
    <source>
        <dbReference type="ARBA" id="ARBA00023015"/>
    </source>
</evidence>
<dbReference type="PANTHER" id="PTHR46577:SF2">
    <property type="entry name" value="TRANSCRIPTIONAL REGULATORY PROTEIN"/>
    <property type="match status" value="1"/>
</dbReference>
<dbReference type="SMART" id="SM00345">
    <property type="entry name" value="HTH_GNTR"/>
    <property type="match status" value="1"/>
</dbReference>
<dbReference type="Pfam" id="PF00392">
    <property type="entry name" value="GntR"/>
    <property type="match status" value="1"/>
</dbReference>
<dbReference type="InterPro" id="IPR004839">
    <property type="entry name" value="Aminotransferase_I/II_large"/>
</dbReference>
<dbReference type="Gene3D" id="3.90.1150.10">
    <property type="entry name" value="Aspartate Aminotransferase, domain 1"/>
    <property type="match status" value="1"/>
</dbReference>
<dbReference type="AlphaFoldDB" id="A0A9X1MST0"/>
<keyword evidence="7" id="KW-0808">Transferase</keyword>
<dbReference type="InterPro" id="IPR036388">
    <property type="entry name" value="WH-like_DNA-bd_sf"/>
</dbReference>
<dbReference type="SUPFAM" id="SSF53383">
    <property type="entry name" value="PLP-dependent transferases"/>
    <property type="match status" value="1"/>
</dbReference>
<dbReference type="CDD" id="cd00609">
    <property type="entry name" value="AAT_like"/>
    <property type="match status" value="1"/>
</dbReference>
<evidence type="ECO:0000256" key="2">
    <source>
        <dbReference type="ARBA" id="ARBA00022898"/>
    </source>
</evidence>
<dbReference type="InterPro" id="IPR036390">
    <property type="entry name" value="WH_DNA-bd_sf"/>
</dbReference>
<dbReference type="InterPro" id="IPR051446">
    <property type="entry name" value="HTH_trans_reg/aminotransferase"/>
</dbReference>
<evidence type="ECO:0000259" key="6">
    <source>
        <dbReference type="PROSITE" id="PS50949"/>
    </source>
</evidence>
<reference evidence="7" key="1">
    <citation type="submission" date="2021-11" db="EMBL/GenBank/DDBJ databases">
        <title>Jinshanibacter sp. isolated from one year old Eriocheir sinensis.</title>
        <authorList>
            <person name="Li J.-Y."/>
            <person name="He W."/>
            <person name="Gao T.-H."/>
        </authorList>
    </citation>
    <scope>NUCLEOTIDE SEQUENCE</scope>
    <source>
        <strain evidence="7">LJY008</strain>
    </source>
</reference>
<accession>A0A9X1MST0</accession>
<dbReference type="PANTHER" id="PTHR46577">
    <property type="entry name" value="HTH-TYPE TRANSCRIPTIONAL REGULATORY PROTEIN GABR"/>
    <property type="match status" value="1"/>
</dbReference>
<sequence>MSESHDLSLYLQVADGVIESIHRGVLQAGDRLPSVRHAARNRNVSINTVLAAYRNLEDRGVIEARPQSGYYVRARLPEVNKVVMPVTPVSSPKLEVLDLIDMVFAAQQNPKFTDISLACPVGEEFYPVKKLSRLLNQLVRSRPNMIGTYSLPPGSLRLRQQIARRTPLLGMSLSADDIILTHGCLEALQLALRAVTKPGDCVGLESPTYFYMISMVAMLGLKAVEIPTDSQQGISVDAVEVLLKEKKIDALMLMPSVQNPLGCSMPIEERQRLAKLLNQYQVPMIEDGLYSELQFSGDLLPAVKAFDKDGWVIFCTSFTKTLAADFHIGWMSGGRFTEKLRRLKALSSMSEPAILAETLGQFLTTGGYDHHLRGLRKRYAFQMQEARSLIARYFPEGTRATQPSGGFVLWIELPLNVDGVKLFHAALAEHISLTPGMLFSPSGRYANAFRLSYCYTFNEHYIAAIKRVGELACEMALKPPEAEEIRA</sequence>
<name>A0A9X1MST0_9GAMM</name>
<dbReference type="CDD" id="cd07377">
    <property type="entry name" value="WHTH_GntR"/>
    <property type="match status" value="1"/>
</dbReference>
<keyword evidence="7" id="KW-0032">Aminotransferase</keyword>
<proteinExistence type="inferred from homology"/>
<evidence type="ECO:0000256" key="4">
    <source>
        <dbReference type="ARBA" id="ARBA00023125"/>
    </source>
</evidence>
<keyword evidence="2" id="KW-0663">Pyridoxal phosphate</keyword>
<comment type="similarity">
    <text evidence="1">In the C-terminal section; belongs to the class-I pyridoxal-phosphate-dependent aminotransferase family.</text>
</comment>
<keyword evidence="4" id="KW-0238">DNA-binding</keyword>
<dbReference type="GO" id="GO:0003700">
    <property type="term" value="F:DNA-binding transcription factor activity"/>
    <property type="evidence" value="ECO:0007669"/>
    <property type="project" value="InterPro"/>
</dbReference>
<keyword evidence="5" id="KW-0804">Transcription</keyword>
<dbReference type="SUPFAM" id="SSF46785">
    <property type="entry name" value="Winged helix' DNA-binding domain"/>
    <property type="match status" value="1"/>
</dbReference>